<dbReference type="InterPro" id="IPR023418">
    <property type="entry name" value="Thyroxine_BS"/>
</dbReference>
<dbReference type="OrthoDB" id="10265230at2759"/>
<accession>A0A5M3YPX0</accession>
<proteinExistence type="inferred from homology"/>
<sequence length="189" mass="20553">MALESRDIEQLGRITDRLGLYQNQLRGSDSHSSSIPTSSSVTAPAATAATMSRDPITCHVLNTLSGTPAANLRVTLTLLAGPDTVQSPLTYTATTDADGRVKNWTPLVGHSATVPAVLSALPTPDSKTNWSVRFEVGPWYEAQGVESFWPEVEVKFTVKGRGREGEEGWRHYHVPVLLGPWNYSTYRGS</sequence>
<comment type="catalytic activity">
    <reaction evidence="1">
        <text>5-hydroxyisourate + H2O = 5-hydroxy-2-oxo-4-ureido-2,5-dihydro-1H-imidazole-5-carboxylate + H(+)</text>
        <dbReference type="Rhea" id="RHEA:23736"/>
        <dbReference type="ChEBI" id="CHEBI:15377"/>
        <dbReference type="ChEBI" id="CHEBI:15378"/>
        <dbReference type="ChEBI" id="CHEBI:18072"/>
        <dbReference type="ChEBI" id="CHEBI:58639"/>
        <dbReference type="EC" id="3.5.2.17"/>
    </reaction>
</comment>
<evidence type="ECO:0000256" key="3">
    <source>
        <dbReference type="ARBA" id="ARBA00009850"/>
    </source>
</evidence>
<dbReference type="Pfam" id="PF00576">
    <property type="entry name" value="Transthyretin"/>
    <property type="match status" value="1"/>
</dbReference>
<evidence type="ECO:0000313" key="10">
    <source>
        <dbReference type="Proteomes" id="UP000452235"/>
    </source>
</evidence>
<keyword evidence="6" id="KW-0659">Purine metabolism</keyword>
<feature type="compositionally biased region" description="Low complexity" evidence="8">
    <location>
        <begin position="30"/>
        <end position="46"/>
    </location>
</feature>
<dbReference type="PANTHER" id="PTHR10395:SF7">
    <property type="entry name" value="5-HYDROXYISOURATE HYDROLASE"/>
    <property type="match status" value="1"/>
</dbReference>
<dbReference type="InterPro" id="IPR023416">
    <property type="entry name" value="Transthyretin/HIU_hydrolase_d"/>
</dbReference>
<dbReference type="EMBL" id="BLJY01000004">
    <property type="protein sequence ID" value="GFF15535.1"/>
    <property type="molecule type" value="Genomic_DNA"/>
</dbReference>
<evidence type="ECO:0000256" key="4">
    <source>
        <dbReference type="ARBA" id="ARBA00011881"/>
    </source>
</evidence>
<evidence type="ECO:0000256" key="1">
    <source>
        <dbReference type="ARBA" id="ARBA00001043"/>
    </source>
</evidence>
<gene>
    <name evidence="9" type="ORF">ATEIFO6365_0004065400</name>
</gene>
<dbReference type="SUPFAM" id="SSF49472">
    <property type="entry name" value="Transthyretin (synonym: prealbumin)"/>
    <property type="match status" value="1"/>
</dbReference>
<keyword evidence="10" id="KW-1185">Reference proteome</keyword>
<dbReference type="InterPro" id="IPR036817">
    <property type="entry name" value="Transthyretin/HIU_hydrolase_sf"/>
</dbReference>
<keyword evidence="7" id="KW-0378">Hydrolase</keyword>
<dbReference type="PROSITE" id="PS00768">
    <property type="entry name" value="TRANSTHYRETIN_1"/>
    <property type="match status" value="1"/>
</dbReference>
<dbReference type="GO" id="GO:0006144">
    <property type="term" value="P:purine nucleobase metabolic process"/>
    <property type="evidence" value="ECO:0007669"/>
    <property type="project" value="UniProtKB-KW"/>
</dbReference>
<dbReference type="CDD" id="cd05822">
    <property type="entry name" value="TLP_HIUase"/>
    <property type="match status" value="1"/>
</dbReference>
<evidence type="ECO:0000256" key="2">
    <source>
        <dbReference type="ARBA" id="ARBA00002704"/>
    </source>
</evidence>
<evidence type="ECO:0000256" key="7">
    <source>
        <dbReference type="ARBA" id="ARBA00022801"/>
    </source>
</evidence>
<dbReference type="InterPro" id="IPR014306">
    <property type="entry name" value="Hydroxyisourate_hydrolase"/>
</dbReference>
<dbReference type="EC" id="3.5.2.17" evidence="5"/>
<feature type="region of interest" description="Disordered" evidence="8">
    <location>
        <begin position="25"/>
        <end position="46"/>
    </location>
</feature>
<comment type="subunit">
    <text evidence="4">Homotetramer.</text>
</comment>
<evidence type="ECO:0000256" key="5">
    <source>
        <dbReference type="ARBA" id="ARBA00012609"/>
    </source>
</evidence>
<evidence type="ECO:0000256" key="6">
    <source>
        <dbReference type="ARBA" id="ARBA00022631"/>
    </source>
</evidence>
<dbReference type="FunFam" id="2.60.40.180:FF:000006">
    <property type="entry name" value="Probable 5-hydroxyisourate hydrolase"/>
    <property type="match status" value="1"/>
</dbReference>
<comment type="caution">
    <text evidence="9">The sequence shown here is derived from an EMBL/GenBank/DDBJ whole genome shotgun (WGS) entry which is preliminary data.</text>
</comment>
<dbReference type="Proteomes" id="UP000452235">
    <property type="component" value="Unassembled WGS sequence"/>
</dbReference>
<protein>
    <recommendedName>
        <fullName evidence="5">hydroxyisourate hydrolase</fullName>
        <ecNumber evidence="5">3.5.2.17</ecNumber>
    </recommendedName>
</protein>
<comment type="similarity">
    <text evidence="3">Belongs to the transthyretin family. 5-hydroxyisourate hydrolase subfamily.</text>
</comment>
<evidence type="ECO:0000256" key="8">
    <source>
        <dbReference type="SAM" id="MobiDB-lite"/>
    </source>
</evidence>
<dbReference type="GO" id="GO:0033971">
    <property type="term" value="F:hydroxyisourate hydrolase activity"/>
    <property type="evidence" value="ECO:0007669"/>
    <property type="project" value="UniProtKB-EC"/>
</dbReference>
<dbReference type="PANTHER" id="PTHR10395">
    <property type="entry name" value="URICASE AND TRANSTHYRETIN-RELATED"/>
    <property type="match status" value="1"/>
</dbReference>
<name>A0A5M3YPX0_ASPTE</name>
<reference evidence="9 10" key="1">
    <citation type="submission" date="2020-01" db="EMBL/GenBank/DDBJ databases">
        <title>Aspergillus terreus IFO 6365 whole genome shotgun sequence.</title>
        <authorList>
            <person name="Kanamasa S."/>
            <person name="Takahashi H."/>
        </authorList>
    </citation>
    <scope>NUCLEOTIDE SEQUENCE [LARGE SCALE GENOMIC DNA]</scope>
    <source>
        <strain evidence="9 10">IFO 6365</strain>
    </source>
</reference>
<dbReference type="VEuPathDB" id="FungiDB:ATEG_04669"/>
<comment type="function">
    <text evidence="2">Catalyzes the hydrolysis of 5-hydroxyisourate (HIU) to 2-oxo-4-hydroxy-4-carboxy-5-ureidoimidazoline (OHCU).</text>
</comment>
<dbReference type="Gene3D" id="2.60.40.180">
    <property type="entry name" value="Transthyretin/hydroxyisourate hydrolase domain"/>
    <property type="match status" value="1"/>
</dbReference>
<organism evidence="9 10">
    <name type="scientific">Aspergillus terreus</name>
    <dbReference type="NCBI Taxonomy" id="33178"/>
    <lineage>
        <taxon>Eukaryota</taxon>
        <taxon>Fungi</taxon>
        <taxon>Dikarya</taxon>
        <taxon>Ascomycota</taxon>
        <taxon>Pezizomycotina</taxon>
        <taxon>Eurotiomycetes</taxon>
        <taxon>Eurotiomycetidae</taxon>
        <taxon>Eurotiales</taxon>
        <taxon>Aspergillaceae</taxon>
        <taxon>Aspergillus</taxon>
        <taxon>Aspergillus subgen. Circumdati</taxon>
    </lineage>
</organism>
<dbReference type="AlphaFoldDB" id="A0A5M3YPX0"/>
<dbReference type="NCBIfam" id="TIGR02962">
    <property type="entry name" value="hdxy_isourate"/>
    <property type="match status" value="1"/>
</dbReference>
<evidence type="ECO:0000313" key="9">
    <source>
        <dbReference type="EMBL" id="GFF15535.1"/>
    </source>
</evidence>